<accession>A0A7S4FT30</accession>
<proteinExistence type="predicted"/>
<dbReference type="AlphaFoldDB" id="A0A7S4FT30"/>
<feature type="region of interest" description="Disordered" evidence="1">
    <location>
        <begin position="80"/>
        <end position="134"/>
    </location>
</feature>
<evidence type="ECO:0000313" key="2">
    <source>
        <dbReference type="EMBL" id="CAE0812790.1"/>
    </source>
</evidence>
<sequence length="197" mass="21365">MGLAATCIRCAKGIIQVMSLTCTRSVVHLPQPRDAAESLSQSLQLCCTPDRHQKYTTSHIITITSSQSCMSLSTSASSKMQCSRVRSTPQSPTRPVHKRGKYNSGQSPRRHRSRDIPRSTCRTKYTRGKPVHNIGHPVLSVGQITALAKAEGGGLPRHNNALHLSLRTINAMQSGPVSLPFVQTTAGAHKLPILPDI</sequence>
<feature type="compositionally biased region" description="Polar residues" evidence="1">
    <location>
        <begin position="80"/>
        <end position="93"/>
    </location>
</feature>
<dbReference type="EMBL" id="HBJA01068019">
    <property type="protein sequence ID" value="CAE0812790.1"/>
    <property type="molecule type" value="Transcribed_RNA"/>
</dbReference>
<evidence type="ECO:0000256" key="1">
    <source>
        <dbReference type="SAM" id="MobiDB-lite"/>
    </source>
</evidence>
<gene>
    <name evidence="2" type="ORF">EGYM00163_LOCUS23941</name>
</gene>
<reference evidence="2" key="1">
    <citation type="submission" date="2021-01" db="EMBL/GenBank/DDBJ databases">
        <authorList>
            <person name="Corre E."/>
            <person name="Pelletier E."/>
            <person name="Niang G."/>
            <person name="Scheremetjew M."/>
            <person name="Finn R."/>
            <person name="Kale V."/>
            <person name="Holt S."/>
            <person name="Cochrane G."/>
            <person name="Meng A."/>
            <person name="Brown T."/>
            <person name="Cohen L."/>
        </authorList>
    </citation>
    <scope>NUCLEOTIDE SEQUENCE</scope>
    <source>
        <strain evidence="2">CCMP1594</strain>
    </source>
</reference>
<protein>
    <submittedName>
        <fullName evidence="2">Uncharacterized protein</fullName>
    </submittedName>
</protein>
<name>A0A7S4FT30_9EUGL</name>
<organism evidence="2">
    <name type="scientific">Eutreptiella gymnastica</name>
    <dbReference type="NCBI Taxonomy" id="73025"/>
    <lineage>
        <taxon>Eukaryota</taxon>
        <taxon>Discoba</taxon>
        <taxon>Euglenozoa</taxon>
        <taxon>Euglenida</taxon>
        <taxon>Spirocuta</taxon>
        <taxon>Euglenophyceae</taxon>
        <taxon>Eutreptiales</taxon>
        <taxon>Eutreptiaceae</taxon>
        <taxon>Eutreptiella</taxon>
    </lineage>
</organism>